<dbReference type="HOGENOM" id="CLU_063181_0_0_2"/>
<dbReference type="NCBIfam" id="TIGR01444">
    <property type="entry name" value="fkbM_fam"/>
    <property type="match status" value="1"/>
</dbReference>
<dbReference type="PANTHER" id="PTHR34203:SF15">
    <property type="entry name" value="SLL1173 PROTEIN"/>
    <property type="match status" value="1"/>
</dbReference>
<sequence length="324" mass="37035">MYLTRKVKVFLKSREIIDNWLPSALEYMKGKEKIKIKVSGKEFVVSRWFYSDIVNMFYDKEIQGLSIKDGRIVIKTNAQEVKVNNEILHEGFRLLYSFIKRGWKYEDGIIEKNDGSVKFKYISYSVLEVFEENVYGNTNVSNKEVIDIGANVGDSSIYFALKGARKVVGVEPLPNVYARAIENVKLNHLEGKIFLINAALGSKGGKIKVPCDTSTFTSIGFSTLKSNGDCEVPIVTLSEVMKQINEPYLLKMDCEGCEFDVVLNDFERVRMFEKLIIEHHAKFTGIEYTKLVDKLSKDFHCELTSLAPWASKEEQGLLWCDKIK</sequence>
<organism evidence="2">
    <name type="scientific">Saccharolobus islandicus (strain L.D.8.5 / Lassen #2)</name>
    <name type="common">Sulfolobus islandicus</name>
    <dbReference type="NCBI Taxonomy" id="425944"/>
    <lineage>
        <taxon>Archaea</taxon>
        <taxon>Thermoproteota</taxon>
        <taxon>Thermoprotei</taxon>
        <taxon>Sulfolobales</taxon>
        <taxon>Sulfolobaceae</taxon>
        <taxon>Saccharolobus</taxon>
    </lineage>
</organism>
<dbReference type="PANTHER" id="PTHR34203">
    <property type="entry name" value="METHYLTRANSFERASE, FKBM FAMILY PROTEIN"/>
    <property type="match status" value="1"/>
</dbReference>
<dbReference type="EMBL" id="CP001731">
    <property type="protein sequence ID" value="ADB86762.1"/>
    <property type="molecule type" value="Genomic_DNA"/>
</dbReference>
<evidence type="ECO:0000259" key="1">
    <source>
        <dbReference type="Pfam" id="PF05050"/>
    </source>
</evidence>
<dbReference type="InterPro" id="IPR006342">
    <property type="entry name" value="FkbM_mtfrase"/>
</dbReference>
<dbReference type="KEGG" id="sii:LD85_1080"/>
<dbReference type="CDD" id="cd02440">
    <property type="entry name" value="AdoMet_MTases"/>
    <property type="match status" value="1"/>
</dbReference>
<dbReference type="GO" id="GO:0008168">
    <property type="term" value="F:methyltransferase activity"/>
    <property type="evidence" value="ECO:0007669"/>
    <property type="project" value="UniProtKB-KW"/>
</dbReference>
<dbReference type="Proteomes" id="UP000001404">
    <property type="component" value="Chromosome"/>
</dbReference>
<dbReference type="Pfam" id="PF05050">
    <property type="entry name" value="Methyltransf_21"/>
    <property type="match status" value="1"/>
</dbReference>
<name>D2PJ09_SACI9</name>
<dbReference type="GO" id="GO:0032259">
    <property type="term" value="P:methylation"/>
    <property type="evidence" value="ECO:0007669"/>
    <property type="project" value="UniProtKB-KW"/>
</dbReference>
<reference evidence="2" key="1">
    <citation type="submission" date="2009-09" db="EMBL/GenBank/DDBJ databases">
        <authorList>
            <consortium name="US DOE Joint Genome Institute"/>
            <person name="Copeland A."/>
            <person name="Lucas S."/>
            <person name="Lapidus A."/>
            <person name="Barry K."/>
            <person name="Glavina del Rio T."/>
            <person name="Dalin E."/>
            <person name="Tice H."/>
            <person name="Pitluck S."/>
            <person name="Bruce D."/>
            <person name="Goodwin L."/>
            <person name="Land M."/>
            <person name="Whitaker R.J."/>
            <person name="Richardson P."/>
        </authorList>
    </citation>
    <scope>NUCLEOTIDE SEQUENCE</scope>
    <source>
        <strain evidence="2">L.D.8.5</strain>
    </source>
</reference>
<dbReference type="Gene3D" id="3.40.50.150">
    <property type="entry name" value="Vaccinia Virus protein VP39"/>
    <property type="match status" value="1"/>
</dbReference>
<dbReference type="RefSeq" id="WP_012952681.1">
    <property type="nucleotide sequence ID" value="NC_013769.1"/>
</dbReference>
<accession>D2PJ09</accession>
<protein>
    <submittedName>
        <fullName evidence="2">Methyltransferase FkbM family</fullName>
    </submittedName>
</protein>
<gene>
    <name evidence="2" type="ordered locus">LD85_1080</name>
</gene>
<proteinExistence type="predicted"/>
<reference evidence="2" key="2">
    <citation type="submission" date="2014-05" db="EMBL/GenBank/DDBJ databases">
        <title>Contemporary genome evolution in thermophilic Archaea.</title>
        <authorList>
            <consortium name="US DOE Joint Genome Institute"/>
            <person name="Reno M.L."/>
            <person name="Held N.L."/>
            <person name="Fields C.J."/>
            <person name="Burke P.V."/>
            <person name="Whitaker R.J."/>
        </authorList>
    </citation>
    <scope>NUCLEOTIDE SEQUENCE</scope>
    <source>
        <strain evidence="2">L.D.8.5</strain>
    </source>
</reference>
<dbReference type="SUPFAM" id="SSF53335">
    <property type="entry name" value="S-adenosyl-L-methionine-dependent methyltransferases"/>
    <property type="match status" value="1"/>
</dbReference>
<feature type="domain" description="Methyltransferase FkbM" evidence="1">
    <location>
        <begin position="147"/>
        <end position="281"/>
    </location>
</feature>
<dbReference type="InterPro" id="IPR029063">
    <property type="entry name" value="SAM-dependent_MTases_sf"/>
</dbReference>
<evidence type="ECO:0000313" key="2">
    <source>
        <dbReference type="EMBL" id="ADB86762.1"/>
    </source>
</evidence>
<keyword evidence="2" id="KW-0489">Methyltransferase</keyword>
<dbReference type="AlphaFoldDB" id="D2PJ09"/>
<keyword evidence="2" id="KW-0808">Transferase</keyword>
<dbReference type="InterPro" id="IPR052514">
    <property type="entry name" value="SAM-dependent_MTase"/>
</dbReference>